<organism evidence="1 2">
    <name type="scientific">Rhabditophanes sp. KR3021</name>
    <dbReference type="NCBI Taxonomy" id="114890"/>
    <lineage>
        <taxon>Eukaryota</taxon>
        <taxon>Metazoa</taxon>
        <taxon>Ecdysozoa</taxon>
        <taxon>Nematoda</taxon>
        <taxon>Chromadorea</taxon>
        <taxon>Rhabditida</taxon>
        <taxon>Tylenchina</taxon>
        <taxon>Panagrolaimomorpha</taxon>
        <taxon>Strongyloidoidea</taxon>
        <taxon>Alloionematidae</taxon>
        <taxon>Rhabditophanes</taxon>
    </lineage>
</organism>
<dbReference type="Proteomes" id="UP000095286">
    <property type="component" value="Unplaced"/>
</dbReference>
<accession>A0AC35TSN8</accession>
<evidence type="ECO:0000313" key="1">
    <source>
        <dbReference type="Proteomes" id="UP000095286"/>
    </source>
</evidence>
<protein>
    <submittedName>
        <fullName evidence="2">G_PROTEIN_RECEP_F1_2 domain-containing protein</fullName>
    </submittedName>
</protein>
<proteinExistence type="predicted"/>
<reference evidence="2" key="1">
    <citation type="submission" date="2016-11" db="UniProtKB">
        <authorList>
            <consortium name="WormBaseParasite"/>
        </authorList>
    </citation>
    <scope>IDENTIFICATION</scope>
    <source>
        <strain evidence="2">KR3021</strain>
    </source>
</reference>
<sequence length="465" mass="52378">MAYTICFDYSTIPNNFEPLISKNDVSPPVNNNWTNICSPGEDQTILQYDEAKNYLADSVIPTSTMILSLIGFIVNLFFIYIVYIGIKKKILPFKGYSLMFNRSITDAVVAFVTFVFVVLHKFDVVLENSPSPQGDNSTNQTQHCYVLEYMIPHGKTVFTLLLTIDFWSVSGAYSALAIITYIAVRHPVYTRSNMTDRKIIFGMIIIWVIGVIYSIIVVLISSNNAFNVFSSSADLIQWTVSTNDYVLSISNIGIVFLAFCAVVVSYLSIVIYLWRHKQASGSAHLHFLKLGRMGLNISMFAVTCMVMAAFVALPIFLKSKIDDLKHLSMKSTCQSALSTYELSYSMTVWTTIAMIGWMARIIIDPMLNIVLDTRFMQVVKTTVLFETVRSTSASLLKSSKTSTPNLDSSKDFLTKCARLNVYPSSVTVPEGNHYFRYNTTPQAVIDKIEAKKKRFAHVHMDQRVL</sequence>
<dbReference type="WBParaSite" id="RSKR_0000366800.1">
    <property type="protein sequence ID" value="RSKR_0000366800.1"/>
    <property type="gene ID" value="RSKR_0000366800"/>
</dbReference>
<name>A0AC35TSN8_9BILA</name>
<evidence type="ECO:0000313" key="2">
    <source>
        <dbReference type="WBParaSite" id="RSKR_0000366800.1"/>
    </source>
</evidence>